<protein>
    <submittedName>
        <fullName evidence="2">Chemotaxis protein, CheW-like protein</fullName>
    </submittedName>
</protein>
<reference evidence="3" key="1">
    <citation type="submission" date="2015-07" db="EMBL/GenBank/DDBJ databases">
        <title>Draft genome sequence of the purine-degrading Gottschalkia purinilyticum DSM 1384 (formerly Clostridium purinilyticum).</title>
        <authorList>
            <person name="Poehlein A."/>
            <person name="Schiel-Bengelsdorf B."/>
            <person name="Bengelsdorf F.R."/>
            <person name="Daniel R."/>
            <person name="Duerre P."/>
        </authorList>
    </citation>
    <scope>NUCLEOTIDE SEQUENCE [LARGE SCALE GENOMIC DNA]</scope>
    <source>
        <strain evidence="3">DSM 1384</strain>
    </source>
</reference>
<gene>
    <name evidence="2" type="ORF">CLPU_3c02650</name>
</gene>
<dbReference type="GO" id="GO:0006935">
    <property type="term" value="P:chemotaxis"/>
    <property type="evidence" value="ECO:0007669"/>
    <property type="project" value="InterPro"/>
</dbReference>
<organism evidence="2 3">
    <name type="scientific">Gottschalkia purinilytica</name>
    <name type="common">Clostridium purinilyticum</name>
    <dbReference type="NCBI Taxonomy" id="1503"/>
    <lineage>
        <taxon>Bacteria</taxon>
        <taxon>Bacillati</taxon>
        <taxon>Bacillota</taxon>
        <taxon>Tissierellia</taxon>
        <taxon>Tissierellales</taxon>
        <taxon>Gottschalkiaceae</taxon>
        <taxon>Gottschalkia</taxon>
    </lineage>
</organism>
<dbReference type="InterPro" id="IPR036061">
    <property type="entry name" value="CheW-like_dom_sf"/>
</dbReference>
<dbReference type="PANTHER" id="PTHR22617:SF23">
    <property type="entry name" value="CHEMOTAXIS PROTEIN CHEW"/>
    <property type="match status" value="1"/>
</dbReference>
<name>A0A0L0WDI5_GOTPU</name>
<feature type="domain" description="CheW-like" evidence="1">
    <location>
        <begin position="3"/>
        <end position="143"/>
    </location>
</feature>
<dbReference type="PANTHER" id="PTHR22617">
    <property type="entry name" value="CHEMOTAXIS SENSOR HISTIDINE KINASE-RELATED"/>
    <property type="match status" value="1"/>
</dbReference>
<dbReference type="STRING" id="1503.CLPU_3c02650"/>
<evidence type="ECO:0000313" key="3">
    <source>
        <dbReference type="Proteomes" id="UP000037267"/>
    </source>
</evidence>
<proteinExistence type="predicted"/>
<dbReference type="PATRIC" id="fig|1503.3.peg.2134"/>
<comment type="caution">
    <text evidence="2">The sequence shown here is derived from an EMBL/GenBank/DDBJ whole genome shotgun (WGS) entry which is preliminary data.</text>
</comment>
<dbReference type="GO" id="GO:0007165">
    <property type="term" value="P:signal transduction"/>
    <property type="evidence" value="ECO:0007669"/>
    <property type="project" value="InterPro"/>
</dbReference>
<dbReference type="PROSITE" id="PS50851">
    <property type="entry name" value="CHEW"/>
    <property type="match status" value="1"/>
</dbReference>
<dbReference type="Gene3D" id="2.40.50.180">
    <property type="entry name" value="CheA-289, Domain 4"/>
    <property type="match status" value="1"/>
</dbReference>
<dbReference type="AlphaFoldDB" id="A0A0L0WDI5"/>
<keyword evidence="3" id="KW-1185">Reference proteome</keyword>
<dbReference type="SMART" id="SM00260">
    <property type="entry name" value="CheW"/>
    <property type="match status" value="1"/>
</dbReference>
<dbReference type="Gene3D" id="2.30.30.40">
    <property type="entry name" value="SH3 Domains"/>
    <property type="match status" value="1"/>
</dbReference>
<dbReference type="SUPFAM" id="SSF50341">
    <property type="entry name" value="CheW-like"/>
    <property type="match status" value="1"/>
</dbReference>
<dbReference type="GO" id="GO:0005829">
    <property type="term" value="C:cytosol"/>
    <property type="evidence" value="ECO:0007669"/>
    <property type="project" value="TreeGrafter"/>
</dbReference>
<dbReference type="OrthoDB" id="9794382at2"/>
<sequence length="151" mass="17160">MGERQYVVFKLGKEEYGIDIMNVREIGPYQESVKVPNSPSFVEGIINYRGNVIPIVCLKKRFSIEDSEIDTNTRIIIINLNDKQVGFIVDEASQTVKLDDNDIDPTPNIITGVDMKYITGVGKLNDRLIILIDLEKILTDNEKEEIELMNV</sequence>
<evidence type="ECO:0000313" key="2">
    <source>
        <dbReference type="EMBL" id="KNF09485.1"/>
    </source>
</evidence>
<dbReference type="InterPro" id="IPR002545">
    <property type="entry name" value="CheW-lke_dom"/>
</dbReference>
<accession>A0A0L0WDI5</accession>
<dbReference type="CDD" id="cd00732">
    <property type="entry name" value="CheW"/>
    <property type="match status" value="1"/>
</dbReference>
<dbReference type="EMBL" id="LGSS01000003">
    <property type="protein sequence ID" value="KNF09485.1"/>
    <property type="molecule type" value="Genomic_DNA"/>
</dbReference>
<dbReference type="Pfam" id="PF01584">
    <property type="entry name" value="CheW"/>
    <property type="match status" value="1"/>
</dbReference>
<dbReference type="RefSeq" id="WP_050354467.1">
    <property type="nucleotide sequence ID" value="NZ_LGSS01000003.1"/>
</dbReference>
<evidence type="ECO:0000259" key="1">
    <source>
        <dbReference type="PROSITE" id="PS50851"/>
    </source>
</evidence>
<dbReference type="InterPro" id="IPR039315">
    <property type="entry name" value="CheW"/>
</dbReference>
<dbReference type="Proteomes" id="UP000037267">
    <property type="component" value="Unassembled WGS sequence"/>
</dbReference>